<dbReference type="AlphaFoldDB" id="A0ABD3MGE1"/>
<dbReference type="Gene3D" id="3.90.1140.10">
    <property type="entry name" value="Cyclic phosphodiesterase"/>
    <property type="match status" value="1"/>
</dbReference>
<evidence type="ECO:0000256" key="1">
    <source>
        <dbReference type="SAM" id="MobiDB-lite"/>
    </source>
</evidence>
<dbReference type="EMBL" id="JALLAZ020001808">
    <property type="protein sequence ID" value="KAL3763190.1"/>
    <property type="molecule type" value="Genomic_DNA"/>
</dbReference>
<sequence length="380" mass="43178">MPQYISNAKLPRFPSQMLFCLARCNHVASHRLSTQNSSPPHVRRVSNNHGILNNQQPPLQSDVDPPNDYQHDGSGSKFGPVLRKGNDNVGSNGRVRNSYLKIIMNDNVYDQLHHTVCQIRHLWEEENNINDHTKQSMSTKKSRRQLLIKPRSLNSLHMTYFFAGTVLEEMACEELQLWKTMVKKCVVAHSNVSPVDYYLRFKSIIVFPPSRSNLIVAVFEASSALEELYEKLCELAVMEKQSTTDTKIGNDNSMRNEVFVEEMNDWRAYEFPLLRELTLNQQPQRKQHRFRPWVAHVTLANLVGGSKGEVNRLSKWLADKTHQLQCAGMKSNGENSQLLSVTSAKPYGADEKNIAVLGLELGGPVPGHADIVWDFPFGEI</sequence>
<evidence type="ECO:0000313" key="3">
    <source>
        <dbReference type="Proteomes" id="UP001530315"/>
    </source>
</evidence>
<dbReference type="Proteomes" id="UP001530315">
    <property type="component" value="Unassembled WGS sequence"/>
</dbReference>
<feature type="compositionally biased region" description="Polar residues" evidence="1">
    <location>
        <begin position="47"/>
        <end position="59"/>
    </location>
</feature>
<protein>
    <recommendedName>
        <fullName evidence="4">Protein kinase A anchor protein nuclear localisation signal domain-containing protein</fullName>
    </recommendedName>
</protein>
<comment type="caution">
    <text evidence="2">The sequence shown here is derived from an EMBL/GenBank/DDBJ whole genome shotgun (WGS) entry which is preliminary data.</text>
</comment>
<name>A0ABD3MGE1_9STRA</name>
<proteinExistence type="predicted"/>
<reference evidence="2 3" key="1">
    <citation type="submission" date="2024-10" db="EMBL/GenBank/DDBJ databases">
        <title>Updated reference genomes for cyclostephanoid diatoms.</title>
        <authorList>
            <person name="Roberts W.R."/>
            <person name="Alverson A.J."/>
        </authorList>
    </citation>
    <scope>NUCLEOTIDE SEQUENCE [LARGE SCALE GENOMIC DNA]</scope>
    <source>
        <strain evidence="2 3">AJA276-08</strain>
    </source>
</reference>
<evidence type="ECO:0000313" key="2">
    <source>
        <dbReference type="EMBL" id="KAL3763190.1"/>
    </source>
</evidence>
<keyword evidence="3" id="KW-1185">Reference proteome</keyword>
<feature type="compositionally biased region" description="Polar residues" evidence="1">
    <location>
        <begin position="31"/>
        <end position="40"/>
    </location>
</feature>
<accession>A0ABD3MGE1</accession>
<feature type="region of interest" description="Disordered" evidence="1">
    <location>
        <begin position="31"/>
        <end position="90"/>
    </location>
</feature>
<organism evidence="2 3">
    <name type="scientific">Stephanodiscus triporus</name>
    <dbReference type="NCBI Taxonomy" id="2934178"/>
    <lineage>
        <taxon>Eukaryota</taxon>
        <taxon>Sar</taxon>
        <taxon>Stramenopiles</taxon>
        <taxon>Ochrophyta</taxon>
        <taxon>Bacillariophyta</taxon>
        <taxon>Coscinodiscophyceae</taxon>
        <taxon>Thalassiosirophycidae</taxon>
        <taxon>Stephanodiscales</taxon>
        <taxon>Stephanodiscaceae</taxon>
        <taxon>Stephanodiscus</taxon>
    </lineage>
</organism>
<evidence type="ECO:0008006" key="4">
    <source>
        <dbReference type="Google" id="ProtNLM"/>
    </source>
</evidence>
<gene>
    <name evidence="2" type="ORF">ACHAW5_005087</name>
</gene>